<keyword evidence="2" id="KW-1185">Reference proteome</keyword>
<organism evidence="1 2">
    <name type="scientific">Vibrio harveyi</name>
    <name type="common">Beneckea harveyi</name>
    <dbReference type="NCBI Taxonomy" id="669"/>
    <lineage>
        <taxon>Bacteria</taxon>
        <taxon>Pseudomonadati</taxon>
        <taxon>Pseudomonadota</taxon>
        <taxon>Gammaproteobacteria</taxon>
        <taxon>Vibrionales</taxon>
        <taxon>Vibrionaceae</taxon>
        <taxon>Vibrio</taxon>
    </lineage>
</organism>
<dbReference type="Proteomes" id="UP000067422">
    <property type="component" value="Chromosome 1"/>
</dbReference>
<evidence type="ECO:0000313" key="2">
    <source>
        <dbReference type="Proteomes" id="UP000067422"/>
    </source>
</evidence>
<sequence length="459" mass="51780">MCNRVNLFWYDILFALIDGRARKIVNVEDVFGVSGKQVASYVERPQVDDKFIDALRTDKQIIVYGASKQGKTALVKKYIPYEDNILISLSPKTTLKDVYQSILRKSGVVLKTSYTEGTGNTSKVHSKASIQSAVAMVVKGKVEVGVEGNKSVKAEEQYDEIEFNLELPDDVADLIQRVGHKKVIILENFHYLPESLQRTFAYDLRTFQDLKIRFIILGVWKEANRLAQFNGELQDRVYEIPVEPWSDDDFRTIARKGEPLLNIKFSTVLLENCISNAFSSVGVFQELLKNTCIESGINNKQQTSIYLDDIDALERAIESKTIEYSGRHLRNLEAIACGNGVSISKDKPLPYFLPYYIVMHMLELGYHGFNGGVSKEALLHGIKQVHHRKESLKGSQLTSVLKGLPELQANKGISPPVIAYDSNSRQLKVVDSTFYFFLKNADLEQVKDEIICPLDGLEV</sequence>
<dbReference type="EMBL" id="CP014038">
    <property type="protein sequence ID" value="AMF98744.1"/>
    <property type="molecule type" value="Genomic_DNA"/>
</dbReference>
<evidence type="ECO:0008006" key="3">
    <source>
        <dbReference type="Google" id="ProtNLM"/>
    </source>
</evidence>
<reference evidence="1" key="1">
    <citation type="submission" date="2018-01" db="EMBL/GenBank/DDBJ databases">
        <title>FDA dAtabase for Regulatory Grade micrObial Sequences (FDA-ARGOS): Supporting development and validation of Infectious Disease Dx tests.</title>
        <authorList>
            <person name="Hoffmann M."/>
            <person name="Allard M."/>
            <person name="Evans P."/>
            <person name="Brown E."/>
            <person name="Tallon L."/>
            <person name="Sadzewicz L."/>
            <person name="Sengamalay N."/>
            <person name="Ott S."/>
            <person name="Godinez A."/>
            <person name="Nagaraj S."/>
            <person name="Vyas G."/>
            <person name="Aluvathingal J."/>
            <person name="Nadendla S."/>
            <person name="Geyer C."/>
            <person name="Sichtig H."/>
        </authorList>
    </citation>
    <scope>NUCLEOTIDE SEQUENCE</scope>
    <source>
        <strain evidence="1">FDAARGOS_107</strain>
    </source>
</reference>
<evidence type="ECO:0000313" key="1">
    <source>
        <dbReference type="EMBL" id="AMF98744.1"/>
    </source>
</evidence>
<accession>A0ABM5XZK8</accession>
<gene>
    <name evidence="1" type="ORF">AL538_13995</name>
</gene>
<dbReference type="Gene3D" id="3.40.50.300">
    <property type="entry name" value="P-loop containing nucleotide triphosphate hydrolases"/>
    <property type="match status" value="1"/>
</dbReference>
<dbReference type="InterPro" id="IPR027417">
    <property type="entry name" value="P-loop_NTPase"/>
</dbReference>
<proteinExistence type="predicted"/>
<dbReference type="SUPFAM" id="SSF52540">
    <property type="entry name" value="P-loop containing nucleoside triphosphate hydrolases"/>
    <property type="match status" value="1"/>
</dbReference>
<name>A0ABM5XZK8_VIBHA</name>
<protein>
    <recommendedName>
        <fullName evidence="3">ATP-binding protein</fullName>
    </recommendedName>
</protein>